<reference evidence="1" key="1">
    <citation type="submission" date="2007-07" db="EMBL/GenBank/DDBJ databases">
        <title>PCAP assembly of the Caenorhabditis remanei genome.</title>
        <authorList>
            <consortium name="The Caenorhabditis remanei Sequencing Consortium"/>
            <person name="Wilson R.K."/>
        </authorList>
    </citation>
    <scope>NUCLEOTIDE SEQUENCE [LARGE SCALE GENOMIC DNA]</scope>
    <source>
        <strain evidence="1">PB4641</strain>
    </source>
</reference>
<dbReference type="PANTHER" id="PTHR35366:SF3">
    <property type="entry name" value="CW-TYPE DOMAIN-CONTAINING PROTEIN"/>
    <property type="match status" value="1"/>
</dbReference>
<protein>
    <submittedName>
        <fullName evidence="1">Uncharacterized protein</fullName>
    </submittedName>
</protein>
<organism evidence="3">
    <name type="scientific">Caenorhabditis remanei</name>
    <name type="common">Caenorhabditis vulgaris</name>
    <dbReference type="NCBI Taxonomy" id="31234"/>
    <lineage>
        <taxon>Eukaryota</taxon>
        <taxon>Metazoa</taxon>
        <taxon>Ecdysozoa</taxon>
        <taxon>Nematoda</taxon>
        <taxon>Chromadorea</taxon>
        <taxon>Rhabditida</taxon>
        <taxon>Rhabditina</taxon>
        <taxon>Rhabditomorpha</taxon>
        <taxon>Rhabditoidea</taxon>
        <taxon>Rhabditidae</taxon>
        <taxon>Peloderinae</taxon>
        <taxon>Caenorhabditis</taxon>
    </lineage>
</organism>
<dbReference type="PANTHER" id="PTHR35366">
    <property type="entry name" value="PROTEIN CBG18620"/>
    <property type="match status" value="1"/>
</dbReference>
<dbReference type="AlphaFoldDB" id="E3LVX6"/>
<dbReference type="EMBL" id="WUAV01000001">
    <property type="protein sequence ID" value="KAF1770603.1"/>
    <property type="molecule type" value="Genomic_DNA"/>
</dbReference>
<dbReference type="Proteomes" id="UP000008281">
    <property type="component" value="Unassembled WGS sequence"/>
</dbReference>
<dbReference type="CTD" id="9810162"/>
<dbReference type="RefSeq" id="XP_003112067.1">
    <property type="nucleotide sequence ID" value="XM_003112019.1"/>
</dbReference>
<evidence type="ECO:0000313" key="2">
    <source>
        <dbReference type="EMBL" id="KAF1770603.1"/>
    </source>
</evidence>
<proteinExistence type="predicted"/>
<dbReference type="HOGENOM" id="CLU_035641_1_1_1"/>
<accession>E3LVX6</accession>
<dbReference type="EMBL" id="DS268416">
    <property type="protein sequence ID" value="EFP12501.1"/>
    <property type="molecule type" value="Genomic_DNA"/>
</dbReference>
<dbReference type="KEGG" id="crq:GCK72_002422"/>
<name>E3LVX6_CAERE</name>
<reference evidence="2 4" key="2">
    <citation type="submission" date="2019-12" db="EMBL/GenBank/DDBJ databases">
        <title>Chromosome-level assembly of the Caenorhabditis remanei genome.</title>
        <authorList>
            <person name="Teterina A.A."/>
            <person name="Willis J.H."/>
            <person name="Phillips P.C."/>
        </authorList>
    </citation>
    <scope>NUCLEOTIDE SEQUENCE [LARGE SCALE GENOMIC DNA]</scope>
    <source>
        <strain evidence="2 4">PX506</strain>
        <tissue evidence="2">Whole organism</tissue>
    </source>
</reference>
<keyword evidence="3" id="KW-1185">Reference proteome</keyword>
<dbReference type="Proteomes" id="UP000483820">
    <property type="component" value="Chromosome I"/>
</dbReference>
<evidence type="ECO:0000313" key="3">
    <source>
        <dbReference type="Proteomes" id="UP000008281"/>
    </source>
</evidence>
<sequence length="399" mass="46680">MYADISAKSQLDVIRNVASIVRNSALSTPYCFVPRLRVSFKNVDRCLFVIYSDVEKFLRVEFRKESDGIVIKRMMNSYDENDSVAEKIDGTTPISLATSILATAVMDRPLGVLEIEFFDPNPQEQRKIFNEMLKTLQSKIEGFRYYFRPQKFVANCLTDGEIFTSFHEEMLDLIRLKESAMETISMENHSLEPRSLIDTTSFMDDIQVALSGTELFSTKPDERYLSNLMVQALNTDGFATLRFARKSDAGWWNKQKGKVFILNDSVLMKRVTLSDNLVAHWNLSECGLWVDISTLKNERKYWSCFEKEKCGLRSFCQKCAHRFDYWFYRDLPRRIINEPEWVIVREEKKDEKEKSGEEEATDTWEEMEFVDEFDQMEAFGCSAKMEKPIWSERLLKKLI</sequence>
<dbReference type="GeneID" id="9810162"/>
<evidence type="ECO:0000313" key="4">
    <source>
        <dbReference type="Proteomes" id="UP000483820"/>
    </source>
</evidence>
<dbReference type="OrthoDB" id="5824619at2759"/>
<gene>
    <name evidence="1" type="ORF">CRE_29601</name>
    <name evidence="2" type="ORF">GCK72_002422</name>
</gene>
<evidence type="ECO:0000313" key="1">
    <source>
        <dbReference type="EMBL" id="EFP12501.1"/>
    </source>
</evidence>